<dbReference type="EMBL" id="LJHD01000271">
    <property type="protein sequence ID" value="ONI39139.1"/>
    <property type="molecule type" value="Genomic_DNA"/>
</dbReference>
<comment type="caution">
    <text evidence="1">The sequence shown here is derived from an EMBL/GenBank/DDBJ whole genome shotgun (WGS) entry which is preliminary data.</text>
</comment>
<accession>A0ACC8XAA3</accession>
<reference evidence="1" key="1">
    <citation type="submission" date="2016-08" db="EMBL/GenBank/DDBJ databases">
        <authorList>
            <person name="Ngugi D.K."/>
            <person name="Miyake S."/>
            <person name="Stingl U."/>
        </authorList>
    </citation>
    <scope>NUCLEOTIDE SEQUENCE</scope>
    <source>
        <strain evidence="1">SCG-D08WGA-EpuloA1</strain>
    </source>
</reference>
<sequence>MSYLALYRKYRPKSFIDIIDQSHIIQTLQNQIKTGRIGHAYLFSGTRGTGKTTIAKIFANAVNCQTPVNGSACGHCDICQKLFENSNLNIIEIDAASHNGVDNIREINEEVKYAPAIGKYKVYIIDEVHMLSIGAFNAMLKTLEEPPSHTMFILATTDPQKIPVTIISRCQRFDFKRINTKSIENCLAQYMQLENVKIEQEALTYIAHISDGSMRDALSILEQCISFYYDECITYDKVLELVGAVNNNLIFDMINAIVNCDSTTAISICDEINTQGRSIRQFNNDLIIHVRNLLVAKTTNNDLNVLNYNKKHIEQLKAQVNNIDISDLMRYIKIFSELDIDLKSASNPKVVLEVAILKLCEPSMDIDNPVYNKIAELEHKIDKLQQEGIQNISPKKKDEIIIQQPIRLPDAIPDDILKIKRDWDDILKITPKRVYLAFNSTKAEVLEGNTLYIIYYEPNLEISLKEFLPRLIEFISDRENKSINVKLMGAKEYNIEKQKLYGSGEPPVYIDKNLQEIQTKVNFSITMKD</sequence>
<evidence type="ECO:0000313" key="1">
    <source>
        <dbReference type="EMBL" id="ONI39139.1"/>
    </source>
</evidence>
<proteinExistence type="predicted"/>
<organism evidence="1 2">
    <name type="scientific">Candidatus Epulonipiscium fishelsonii</name>
    <dbReference type="NCBI Taxonomy" id="77094"/>
    <lineage>
        <taxon>Bacteria</taxon>
        <taxon>Bacillati</taxon>
        <taxon>Bacillota</taxon>
        <taxon>Clostridia</taxon>
        <taxon>Lachnospirales</taxon>
        <taxon>Lachnospiraceae</taxon>
        <taxon>Candidatus Epulonipiscium</taxon>
    </lineage>
</organism>
<evidence type="ECO:0000313" key="2">
    <source>
        <dbReference type="Proteomes" id="UP000188637"/>
    </source>
</evidence>
<protein>
    <submittedName>
        <fullName evidence="1">DNA polymerase III subunit gamma/tau</fullName>
    </submittedName>
</protein>
<gene>
    <name evidence="1" type="ORF">AN640_02035</name>
</gene>
<keyword evidence="2" id="KW-1185">Reference proteome</keyword>
<name>A0ACC8XAA3_9FIRM</name>
<dbReference type="Proteomes" id="UP000188637">
    <property type="component" value="Unassembled WGS sequence"/>
</dbReference>